<evidence type="ECO:0000259" key="3">
    <source>
        <dbReference type="PROSITE" id="PS50975"/>
    </source>
</evidence>
<dbReference type="OrthoDB" id="190266at2"/>
<dbReference type="RefSeq" id="WP_146951740.1">
    <property type="nucleotide sequence ID" value="NZ_BAABBJ010000015.1"/>
</dbReference>
<dbReference type="InterPro" id="IPR016102">
    <property type="entry name" value="Succinyl-CoA_synth-like"/>
</dbReference>
<dbReference type="EMBL" id="BKAL01000002">
    <property type="protein sequence ID" value="GEP67971.1"/>
    <property type="molecule type" value="Genomic_DNA"/>
</dbReference>
<dbReference type="InterPro" id="IPR032875">
    <property type="entry name" value="Succ_CoA_lig_flav_dom"/>
</dbReference>
<dbReference type="SUPFAM" id="SSF56059">
    <property type="entry name" value="Glutathione synthetase ATP-binding domain-like"/>
    <property type="match status" value="1"/>
</dbReference>
<dbReference type="SUPFAM" id="SSF51735">
    <property type="entry name" value="NAD(P)-binding Rossmann-fold domains"/>
    <property type="match status" value="1"/>
</dbReference>
<dbReference type="PANTHER" id="PTHR42793:SF1">
    <property type="entry name" value="PEPTIDYL-LYSINE N-ACETYLTRANSFERASE PATZ"/>
    <property type="match status" value="1"/>
</dbReference>
<dbReference type="Gene3D" id="3.40.50.261">
    <property type="entry name" value="Succinyl-CoA synthetase domains"/>
    <property type="match status" value="2"/>
</dbReference>
<dbReference type="CDD" id="cd04301">
    <property type="entry name" value="NAT_SF"/>
    <property type="match status" value="1"/>
</dbReference>
<dbReference type="Proteomes" id="UP000321798">
    <property type="component" value="Unassembled WGS sequence"/>
</dbReference>
<keyword evidence="1" id="KW-0547">Nucleotide-binding</keyword>
<dbReference type="Pfam" id="PF13607">
    <property type="entry name" value="Succ_CoA_lig"/>
    <property type="match status" value="1"/>
</dbReference>
<evidence type="ECO:0000259" key="4">
    <source>
        <dbReference type="PROSITE" id="PS51186"/>
    </source>
</evidence>
<gene>
    <name evidence="5" type="ORF">CSO01_06860</name>
</gene>
<dbReference type="InterPro" id="IPR000182">
    <property type="entry name" value="GNAT_dom"/>
</dbReference>
<dbReference type="PROSITE" id="PS51186">
    <property type="entry name" value="GNAT"/>
    <property type="match status" value="1"/>
</dbReference>
<sequence length="955" mass="99548">MAGAADDGPQVTPTTGAAGETAYPDAWEADVVLHDGSTTHVRPIRPSDADALQAFHVGQSERSTYMRFFAPLERLSDRDLHRLVAVDHQDRAALVAVASGSDGEQIIAVARYDRIGTDDAEVAFNVADAHQGRGLGSVLLEHLAAAARERGVRRFVAEVLPQNGRMIGVFRDAGFEIRQHTDDGVVTVTFDIDPTDRSLEVMADREHRAEARSVRALLTARSVVVLGPGEGADPASMDARAAARVLESLAQGDPGVQVHVVGVAMPAGGADAPPAHVRAWPTLEDVPEPVDLAVVAVGPHEAPAAVRALAPLGVRGVVLLSTGFAETGPAGLERQRSLLRTTHGLGMRLVGPGSFGLVATGPGGPLNVSLATDPPPEGRIGLFCQSAPMAVTMLAAVRERGLGISELVSAGNRADVSGNDLMQFWGDDERTDVVGLHLESIGNPRKFTRVARRLAAVKPVVVVAGRSGPVVPAGHAVRPTHAPRRTLDEVLRQAGVVRVEDVHQLLDVAQLFAHQPLPAGRRVALLTSSPALTALAAQAASSSGLVVSGTTAVLAEDATPEEVRIVVDALYADPDSDAVAVVRVPTLDGRDHVLAEVVAAAAARTGRPTVACLDGLRGVTEALTAPGPDGRPRTVPAYPTPETALLALGRSARYARWRTDDRGHLVHPDGVDVRAARRVVAERLPAVPTGALPSDDGPLGAGPADAVPLDAVPLDAVPLDAVPLDAVPLDQEATAQLLACVGVAVLPAVHVRDADEAVAAAERIGWPVALKTTVPALRHRADLGGVRLDVVDEQELRVDVAEVLALAASHHADPAEAPLEVQAMAPHGSSCVVRSVEDPLFGPVISFGLAGDASDLLGDVTYGVPPLTDVDVAALVRSARAAPRLFGYRGLPALDVDALEDVIARVAVLADALPELRSLELNPVVVSERGAVVLGARAVLAHADRTDTPLRRLRR</sequence>
<evidence type="ECO:0000313" key="5">
    <source>
        <dbReference type="EMBL" id="GEP67971.1"/>
    </source>
</evidence>
<name>A0A512P9U3_9CELL</name>
<keyword evidence="1" id="KW-0067">ATP-binding</keyword>
<dbReference type="PANTHER" id="PTHR42793">
    <property type="entry name" value="COA BINDING DOMAIN CONTAINING PROTEIN"/>
    <property type="match status" value="1"/>
</dbReference>
<feature type="domain" description="N-acetyltransferase" evidence="4">
    <location>
        <begin position="39"/>
        <end position="193"/>
    </location>
</feature>
<dbReference type="InterPro" id="IPR016181">
    <property type="entry name" value="Acyl_CoA_acyltransferase"/>
</dbReference>
<dbReference type="InterPro" id="IPR013815">
    <property type="entry name" value="ATP_grasp_subdomain_1"/>
</dbReference>
<proteinExistence type="predicted"/>
<dbReference type="SUPFAM" id="SSF52210">
    <property type="entry name" value="Succinyl-CoA synthetase domains"/>
    <property type="match status" value="2"/>
</dbReference>
<dbReference type="Gene3D" id="3.30.470.20">
    <property type="entry name" value="ATP-grasp fold, B domain"/>
    <property type="match status" value="1"/>
</dbReference>
<organism evidence="5 6">
    <name type="scientific">Cellulomonas soli</name>
    <dbReference type="NCBI Taxonomy" id="931535"/>
    <lineage>
        <taxon>Bacteria</taxon>
        <taxon>Bacillati</taxon>
        <taxon>Actinomycetota</taxon>
        <taxon>Actinomycetes</taxon>
        <taxon>Micrococcales</taxon>
        <taxon>Cellulomonadaceae</taxon>
        <taxon>Cellulomonas</taxon>
    </lineage>
</organism>
<dbReference type="InterPro" id="IPR036291">
    <property type="entry name" value="NAD(P)-bd_dom_sf"/>
</dbReference>
<keyword evidence="5" id="KW-0808">Transferase</keyword>
<dbReference type="Gene3D" id="3.30.1490.20">
    <property type="entry name" value="ATP-grasp fold, A domain"/>
    <property type="match status" value="1"/>
</dbReference>
<dbReference type="InterPro" id="IPR011761">
    <property type="entry name" value="ATP-grasp"/>
</dbReference>
<dbReference type="Pfam" id="PF13380">
    <property type="entry name" value="CoA_binding_2"/>
    <property type="match status" value="1"/>
</dbReference>
<dbReference type="GO" id="GO:0046872">
    <property type="term" value="F:metal ion binding"/>
    <property type="evidence" value="ECO:0007669"/>
    <property type="project" value="InterPro"/>
</dbReference>
<dbReference type="AlphaFoldDB" id="A0A512P9U3"/>
<evidence type="ECO:0000256" key="1">
    <source>
        <dbReference type="PROSITE-ProRule" id="PRU00409"/>
    </source>
</evidence>
<dbReference type="Gene3D" id="3.40.630.30">
    <property type="match status" value="1"/>
</dbReference>
<dbReference type="SMART" id="SM00881">
    <property type="entry name" value="CoA_binding"/>
    <property type="match status" value="1"/>
</dbReference>
<keyword evidence="6" id="KW-1185">Reference proteome</keyword>
<comment type="caution">
    <text evidence="5">The sequence shown here is derived from an EMBL/GenBank/DDBJ whole genome shotgun (WGS) entry which is preliminary data.</text>
</comment>
<accession>A0A512P9U3</accession>
<dbReference type="GO" id="GO:0016747">
    <property type="term" value="F:acyltransferase activity, transferring groups other than amino-acyl groups"/>
    <property type="evidence" value="ECO:0007669"/>
    <property type="project" value="InterPro"/>
</dbReference>
<dbReference type="InterPro" id="IPR003781">
    <property type="entry name" value="CoA-bd"/>
</dbReference>
<feature type="region of interest" description="Disordered" evidence="2">
    <location>
        <begin position="1"/>
        <end position="20"/>
    </location>
</feature>
<dbReference type="SUPFAM" id="SSF55729">
    <property type="entry name" value="Acyl-CoA N-acyltransferases (Nat)"/>
    <property type="match status" value="1"/>
</dbReference>
<protein>
    <submittedName>
        <fullName evidence="5">GNAT family N-acetyltransferase</fullName>
    </submittedName>
</protein>
<reference evidence="5 6" key="1">
    <citation type="submission" date="2019-07" db="EMBL/GenBank/DDBJ databases">
        <title>Whole genome shotgun sequence of Cellulomonas soli NBRC 109434.</title>
        <authorList>
            <person name="Hosoyama A."/>
            <person name="Uohara A."/>
            <person name="Ohji S."/>
            <person name="Ichikawa N."/>
        </authorList>
    </citation>
    <scope>NUCLEOTIDE SEQUENCE [LARGE SCALE GENOMIC DNA]</scope>
    <source>
        <strain evidence="5 6">NBRC 109434</strain>
    </source>
</reference>
<dbReference type="Gene3D" id="3.40.50.720">
    <property type="entry name" value="NAD(P)-binding Rossmann-like Domain"/>
    <property type="match status" value="1"/>
</dbReference>
<evidence type="ECO:0000256" key="2">
    <source>
        <dbReference type="SAM" id="MobiDB-lite"/>
    </source>
</evidence>
<dbReference type="Pfam" id="PF00583">
    <property type="entry name" value="Acetyltransf_1"/>
    <property type="match status" value="1"/>
</dbReference>
<evidence type="ECO:0000313" key="6">
    <source>
        <dbReference type="Proteomes" id="UP000321798"/>
    </source>
</evidence>
<dbReference type="Pfam" id="PF13549">
    <property type="entry name" value="ATP-grasp_5"/>
    <property type="match status" value="1"/>
</dbReference>
<dbReference type="GO" id="GO:0005524">
    <property type="term" value="F:ATP binding"/>
    <property type="evidence" value="ECO:0007669"/>
    <property type="project" value="UniProtKB-UniRule"/>
</dbReference>
<dbReference type="PROSITE" id="PS50975">
    <property type="entry name" value="ATP_GRASP"/>
    <property type="match status" value="1"/>
</dbReference>
<feature type="domain" description="ATP-grasp" evidence="3">
    <location>
        <begin position="735"/>
        <end position="954"/>
    </location>
</feature>